<dbReference type="EMBL" id="JAATIQ010000011">
    <property type="protein sequence ID" value="KAF4401674.1"/>
    <property type="molecule type" value="Genomic_DNA"/>
</dbReference>
<dbReference type="Proteomes" id="UP000583929">
    <property type="component" value="Unassembled WGS sequence"/>
</dbReference>
<dbReference type="SMART" id="SM00501">
    <property type="entry name" value="BRIGHT"/>
    <property type="match status" value="1"/>
</dbReference>
<evidence type="ECO:0000313" key="4">
    <source>
        <dbReference type="EMBL" id="KAF4362903.1"/>
    </source>
</evidence>
<dbReference type="SUPFAM" id="SSF46774">
    <property type="entry name" value="ARID-like"/>
    <property type="match status" value="1"/>
</dbReference>
<dbReference type="PROSITE" id="PS50127">
    <property type="entry name" value="UBC_2"/>
    <property type="match status" value="1"/>
</dbReference>
<organism evidence="5 6">
    <name type="scientific">Cannabis sativa</name>
    <name type="common">Hemp</name>
    <name type="synonym">Marijuana</name>
    <dbReference type="NCBI Taxonomy" id="3483"/>
    <lineage>
        <taxon>Eukaryota</taxon>
        <taxon>Viridiplantae</taxon>
        <taxon>Streptophyta</taxon>
        <taxon>Embryophyta</taxon>
        <taxon>Tracheophyta</taxon>
        <taxon>Spermatophyta</taxon>
        <taxon>Magnoliopsida</taxon>
        <taxon>eudicotyledons</taxon>
        <taxon>Gunneridae</taxon>
        <taxon>Pentapetalae</taxon>
        <taxon>rosids</taxon>
        <taxon>fabids</taxon>
        <taxon>Rosales</taxon>
        <taxon>Cannabaceae</taxon>
        <taxon>Cannabis</taxon>
    </lineage>
</organism>
<dbReference type="Gene3D" id="3.10.110.10">
    <property type="entry name" value="Ubiquitin Conjugating Enzyme"/>
    <property type="match status" value="1"/>
</dbReference>
<feature type="domain" description="ARID" evidence="3">
    <location>
        <begin position="54"/>
        <end position="148"/>
    </location>
</feature>
<feature type="compositionally biased region" description="Acidic residues" evidence="1">
    <location>
        <begin position="782"/>
        <end position="802"/>
    </location>
</feature>
<comment type="caution">
    <text evidence="5">The sequence shown here is derived from an EMBL/GenBank/DDBJ whole genome shotgun (WGS) entry which is preliminary data.</text>
</comment>
<gene>
    <name evidence="5" type="ORF">G4B88_000722</name>
    <name evidence="4" type="ORF">G4B88_014240</name>
</gene>
<dbReference type="InterPro" id="IPR016135">
    <property type="entry name" value="UBQ-conjugating_enzyme/RWD"/>
</dbReference>
<dbReference type="CDD" id="cd23797">
    <property type="entry name" value="UBCc_UBE2H"/>
    <property type="match status" value="1"/>
</dbReference>
<accession>A0A7J6I295</accession>
<dbReference type="AlphaFoldDB" id="A0A7J6I295"/>
<keyword evidence="6" id="KW-1185">Reference proteome</keyword>
<dbReference type="InterPro" id="IPR036431">
    <property type="entry name" value="ARID_dom_sf"/>
</dbReference>
<dbReference type="CDD" id="cd16100">
    <property type="entry name" value="ARID"/>
    <property type="match status" value="1"/>
</dbReference>
<dbReference type="Gene3D" id="1.10.150.60">
    <property type="entry name" value="ARID DNA-binding domain"/>
    <property type="match status" value="1"/>
</dbReference>
<evidence type="ECO:0000256" key="1">
    <source>
        <dbReference type="SAM" id="MobiDB-lite"/>
    </source>
</evidence>
<evidence type="ECO:0000313" key="5">
    <source>
        <dbReference type="EMBL" id="KAF4401674.1"/>
    </source>
</evidence>
<evidence type="ECO:0000259" key="2">
    <source>
        <dbReference type="PROSITE" id="PS50127"/>
    </source>
</evidence>
<dbReference type="InterPro" id="IPR001606">
    <property type="entry name" value="ARID_dom"/>
</dbReference>
<dbReference type="PANTHER" id="PTHR46410:SF18">
    <property type="entry name" value="AT-RICH INTERACTIVE DOMAIN-CONTAINING PROTEIN 2"/>
    <property type="match status" value="1"/>
</dbReference>
<dbReference type="PROSITE" id="PS51011">
    <property type="entry name" value="ARID"/>
    <property type="match status" value="1"/>
</dbReference>
<dbReference type="SMART" id="SM01014">
    <property type="entry name" value="ARID"/>
    <property type="match status" value="1"/>
</dbReference>
<evidence type="ECO:0000313" key="6">
    <source>
        <dbReference type="Proteomes" id="UP000583929"/>
    </source>
</evidence>
<name>A0A7J6I295_CANSA</name>
<dbReference type="GO" id="GO:0003677">
    <property type="term" value="F:DNA binding"/>
    <property type="evidence" value="ECO:0007669"/>
    <property type="project" value="InterPro"/>
</dbReference>
<dbReference type="SMART" id="SM00212">
    <property type="entry name" value="UBCc"/>
    <property type="match status" value="1"/>
</dbReference>
<protein>
    <submittedName>
        <fullName evidence="5">Uncharacterized protein</fullName>
    </submittedName>
</protein>
<evidence type="ECO:0000259" key="3">
    <source>
        <dbReference type="PROSITE" id="PS51011"/>
    </source>
</evidence>
<proteinExistence type="predicted"/>
<feature type="region of interest" description="Disordered" evidence="1">
    <location>
        <begin position="774"/>
        <end position="809"/>
    </location>
</feature>
<reference evidence="5 6" key="1">
    <citation type="journal article" date="2020" name="bioRxiv">
        <title>Sequence and annotation of 42 cannabis genomes reveals extensive copy number variation in cannabinoid synthesis and pathogen resistance genes.</title>
        <authorList>
            <person name="Mckernan K.J."/>
            <person name="Helbert Y."/>
            <person name="Kane L.T."/>
            <person name="Ebling H."/>
            <person name="Zhang L."/>
            <person name="Liu B."/>
            <person name="Eaton Z."/>
            <person name="Mclaughlin S."/>
            <person name="Kingan S."/>
            <person name="Baybayan P."/>
            <person name="Concepcion G."/>
            <person name="Jordan M."/>
            <person name="Riva A."/>
            <person name="Barbazuk W."/>
            <person name="Harkins T."/>
        </authorList>
    </citation>
    <scope>NUCLEOTIDE SEQUENCE [LARGE SCALE GENOMIC DNA]</scope>
    <source>
        <strain evidence="6">cv. Jamaican Lion 4</strain>
        <strain evidence="5">Father</strain>
        <tissue evidence="5">Leaf</tissue>
    </source>
</reference>
<dbReference type="SUPFAM" id="SSF54495">
    <property type="entry name" value="UBC-like"/>
    <property type="match status" value="1"/>
</dbReference>
<feature type="domain" description="UBC core" evidence="2">
    <location>
        <begin position="625"/>
        <end position="771"/>
    </location>
</feature>
<sequence length="809" mass="91550">MAGWSILENGSALDSLQNIGAHQGNDVLRGEEDGGSAAAGVAVVENGSDDNGGPEVRSLFDKVLAAFLKAVSKDGVFRPVPVVVDYSKPPVDLFKLFLLVRNKGGFEFVSKKRLWAKVAKESGLGVGATASVKLVYLKYLSELEKWLGEKRFTDQTSENGNFRLLSMDSESEFRDLFPDRVEWDGSKDCKVVKLKFDSQNGGECNKKKLCLSDTIQCKRDNDEKIVNKDQEGDDLLLSSLINKKEKTCNKRKRESLSGLLNWLTDIAKHSGDPSIGIIAGPSKLMEHGEKNLWVQAMRAREVLLQTRHLDSRKEESLVQKKLKMHPSMYEDNNAVIYPSSDRLRSRTRIPSVVKSRSCPCCKPCSSSPTKLISTHKVELESEPKEEASVVDDLPVLVKEVYSSEDDTIQKQVSVGPLFQADVPEWTGVIFESDSKWLGTRVWPLECGDQKVSIETTDTIGKGRQEFCNCPLPGSVGCVRFHIAEARMKLKRELGLAFYRWKIDRMGEEICLQWTTEEEKKFKDIVRSSMHFNEKKARWFIRKKREQVVSYYFNVFLVLKRSYQNRVTPINIDSDDDETEFGTIGDVFGNNAVNVSGSKLPKCIQNRQCTDLDLDQMQVTAESFKLLPFVIIKTRDVFSKQTQRDGFDETVEMINDGIQEFFVDFHGPKESNRPYEKGVWRIKVELPDAYPYKSPSVGFVNKIYHPNVDEIFKFYILNFVSDLVNVFEVFLPQLLLYPNPSDPLNGDAAALMMRDRAAYDQRVKEYCEKYAKSEDIGAVEEKSSDEEDDLSEDEYASSDDDDAVVGKADP</sequence>
<dbReference type="PANTHER" id="PTHR46410">
    <property type="entry name" value="AT-RICH INTERACTIVE DOMAIN-CONTAINING PROTEIN 2"/>
    <property type="match status" value="1"/>
</dbReference>
<dbReference type="EMBL" id="JAATIQ010000306">
    <property type="protein sequence ID" value="KAF4362903.1"/>
    <property type="molecule type" value="Genomic_DNA"/>
</dbReference>
<dbReference type="Pfam" id="PF00179">
    <property type="entry name" value="UQ_con"/>
    <property type="match status" value="1"/>
</dbReference>
<dbReference type="InterPro" id="IPR000608">
    <property type="entry name" value="UBC"/>
</dbReference>
<dbReference type="Pfam" id="PF01388">
    <property type="entry name" value="ARID"/>
    <property type="match status" value="1"/>
</dbReference>